<accession>E2ZBG4</accession>
<comment type="pathway">
    <text evidence="2">Carbohydrate biosynthesis; gluconeogenesis.</text>
</comment>
<evidence type="ECO:0000256" key="3">
    <source>
        <dbReference type="ARBA" id="ARBA00008636"/>
    </source>
</evidence>
<protein>
    <recommendedName>
        <fullName evidence="4">L-serine ammonia-lyase</fullName>
        <ecNumber evidence="4">4.3.1.17</ecNumber>
    </recommendedName>
    <alternativeName>
        <fullName evidence="11">L-serine deaminase</fullName>
    </alternativeName>
</protein>
<dbReference type="GO" id="GO:0003941">
    <property type="term" value="F:L-serine ammonia-lyase activity"/>
    <property type="evidence" value="ECO:0007669"/>
    <property type="project" value="UniProtKB-EC"/>
</dbReference>
<dbReference type="RefSeq" id="WP_006941797.1">
    <property type="nucleotide sequence ID" value="NZ_GL538208.1"/>
</dbReference>
<keyword evidence="5" id="KW-0312">Gluconeogenesis</keyword>
<dbReference type="Pfam" id="PF03313">
    <property type="entry name" value="SDH_alpha"/>
    <property type="match status" value="1"/>
</dbReference>
<dbReference type="AlphaFoldDB" id="E2ZBG4"/>
<dbReference type="HOGENOM" id="CLU_082051_0_0_9"/>
<evidence type="ECO:0000256" key="4">
    <source>
        <dbReference type="ARBA" id="ARBA00012093"/>
    </source>
</evidence>
<comment type="caution">
    <text evidence="14">The sequence shown here is derived from an EMBL/GenBank/DDBJ whole genome shotgun (WGS) entry which is preliminary data.</text>
</comment>
<evidence type="ECO:0000256" key="5">
    <source>
        <dbReference type="ARBA" id="ARBA00022432"/>
    </source>
</evidence>
<feature type="non-terminal residue" evidence="14">
    <location>
        <position position="167"/>
    </location>
</feature>
<keyword evidence="6" id="KW-0004">4Fe-4S</keyword>
<evidence type="ECO:0000256" key="6">
    <source>
        <dbReference type="ARBA" id="ARBA00022485"/>
    </source>
</evidence>
<gene>
    <name evidence="14" type="ORF">HMPREF9429_00791</name>
</gene>
<dbReference type="GO" id="GO:0051539">
    <property type="term" value="F:4 iron, 4 sulfur cluster binding"/>
    <property type="evidence" value="ECO:0007669"/>
    <property type="project" value="UniProtKB-KW"/>
</dbReference>
<evidence type="ECO:0000256" key="7">
    <source>
        <dbReference type="ARBA" id="ARBA00022723"/>
    </source>
</evidence>
<dbReference type="GO" id="GO:0006094">
    <property type="term" value="P:gluconeogenesis"/>
    <property type="evidence" value="ECO:0007669"/>
    <property type="project" value="UniProtKB-KW"/>
</dbReference>
<dbReference type="InterPro" id="IPR051318">
    <property type="entry name" value="Fe-S_L-Ser"/>
</dbReference>
<proteinExistence type="inferred from homology"/>
<evidence type="ECO:0000256" key="1">
    <source>
        <dbReference type="ARBA" id="ARBA00001966"/>
    </source>
</evidence>
<organism evidence="14 15">
    <name type="scientific">Megasphaera micronuciformis F0359</name>
    <dbReference type="NCBI Taxonomy" id="706434"/>
    <lineage>
        <taxon>Bacteria</taxon>
        <taxon>Bacillati</taxon>
        <taxon>Bacillota</taxon>
        <taxon>Negativicutes</taxon>
        <taxon>Veillonellales</taxon>
        <taxon>Veillonellaceae</taxon>
        <taxon>Megasphaera</taxon>
    </lineage>
</organism>
<evidence type="ECO:0000256" key="9">
    <source>
        <dbReference type="ARBA" id="ARBA00023014"/>
    </source>
</evidence>
<keyword evidence="7" id="KW-0479">Metal-binding</keyword>
<comment type="similarity">
    <text evidence="3">Belongs to the iron-sulfur dependent L-serine dehydratase family.</text>
</comment>
<evidence type="ECO:0000256" key="11">
    <source>
        <dbReference type="ARBA" id="ARBA00041766"/>
    </source>
</evidence>
<dbReference type="STRING" id="706434.HMPREF9429_00791"/>
<dbReference type="Proteomes" id="UP000003195">
    <property type="component" value="Unassembled WGS sequence"/>
</dbReference>
<evidence type="ECO:0000256" key="12">
    <source>
        <dbReference type="ARBA" id="ARBA00049406"/>
    </source>
</evidence>
<evidence type="ECO:0000259" key="13">
    <source>
        <dbReference type="Pfam" id="PF03313"/>
    </source>
</evidence>
<keyword evidence="8" id="KW-0408">Iron</keyword>
<evidence type="ECO:0000256" key="8">
    <source>
        <dbReference type="ARBA" id="ARBA00023004"/>
    </source>
</evidence>
<evidence type="ECO:0000256" key="10">
    <source>
        <dbReference type="ARBA" id="ARBA00023239"/>
    </source>
</evidence>
<comment type="catalytic activity">
    <reaction evidence="12">
        <text>L-serine = pyruvate + NH4(+)</text>
        <dbReference type="Rhea" id="RHEA:19169"/>
        <dbReference type="ChEBI" id="CHEBI:15361"/>
        <dbReference type="ChEBI" id="CHEBI:28938"/>
        <dbReference type="ChEBI" id="CHEBI:33384"/>
        <dbReference type="EC" id="4.3.1.17"/>
    </reaction>
</comment>
<dbReference type="InterPro" id="IPR005130">
    <property type="entry name" value="Ser_deHydtase-like_asu"/>
</dbReference>
<dbReference type="GO" id="GO:0046872">
    <property type="term" value="F:metal ion binding"/>
    <property type="evidence" value="ECO:0007669"/>
    <property type="project" value="UniProtKB-KW"/>
</dbReference>
<dbReference type="EMBL" id="AECS01000035">
    <property type="protein sequence ID" value="EFQ04361.1"/>
    <property type="molecule type" value="Genomic_DNA"/>
</dbReference>
<evidence type="ECO:0000313" key="15">
    <source>
        <dbReference type="Proteomes" id="UP000003195"/>
    </source>
</evidence>
<reference evidence="14 15" key="1">
    <citation type="submission" date="2010-08" db="EMBL/GenBank/DDBJ databases">
        <authorList>
            <person name="Weinstock G."/>
            <person name="Sodergren E."/>
            <person name="Clifton S."/>
            <person name="Fulton L."/>
            <person name="Fulton B."/>
            <person name="Courtney L."/>
            <person name="Fronick C."/>
            <person name="Harrison M."/>
            <person name="Strong C."/>
            <person name="Farmer C."/>
            <person name="Delahaunty K."/>
            <person name="Markovic C."/>
            <person name="Hall O."/>
            <person name="Minx P."/>
            <person name="Tomlinson C."/>
            <person name="Mitreva M."/>
            <person name="Hou S."/>
            <person name="Chen J."/>
            <person name="Wollam A."/>
            <person name="Pepin K.H."/>
            <person name="Johnson M."/>
            <person name="Bhonagiri V."/>
            <person name="Zhang X."/>
            <person name="Suruliraj S."/>
            <person name="Warren W."/>
            <person name="Chinwalla A."/>
            <person name="Mardis E.R."/>
            <person name="Wilson R.K."/>
        </authorList>
    </citation>
    <scope>NUCLEOTIDE SEQUENCE [LARGE SCALE GENOMIC DNA]</scope>
    <source>
        <strain evidence="14 15">F0359</strain>
    </source>
</reference>
<evidence type="ECO:0000256" key="2">
    <source>
        <dbReference type="ARBA" id="ARBA00004742"/>
    </source>
</evidence>
<dbReference type="EC" id="4.3.1.17" evidence="4"/>
<dbReference type="eggNOG" id="COG1760">
    <property type="taxonomic scope" value="Bacteria"/>
</dbReference>
<evidence type="ECO:0000313" key="14">
    <source>
        <dbReference type="EMBL" id="EFQ04361.1"/>
    </source>
</evidence>
<comment type="cofactor">
    <cofactor evidence="1">
        <name>[4Fe-4S] cluster</name>
        <dbReference type="ChEBI" id="CHEBI:49883"/>
    </cofactor>
</comment>
<feature type="domain" description="Serine dehydratase-like alpha subunit" evidence="13">
    <location>
        <begin position="18"/>
        <end position="167"/>
    </location>
</feature>
<sequence length="167" mass="17259">MYTYEYTTLQELADVARKHGITLSEAALRHETETSERTVEEVRETMAERLTVFHESIKSGLEDTGKSVSGLVGGDAAKMAAKGPRLLGTAAHKAATYAVAINEANAKMFKIVACPTAGSCGILPAAVIAVAETEGFTDDDCLNPLFTAAGIGAVVARNASVAGAVGG</sequence>
<dbReference type="PANTHER" id="PTHR30182">
    <property type="entry name" value="L-SERINE DEHYDRATASE"/>
    <property type="match status" value="1"/>
</dbReference>
<keyword evidence="10" id="KW-0456">Lyase</keyword>
<name>E2ZBG4_9FIRM</name>
<keyword evidence="15" id="KW-1185">Reference proteome</keyword>
<keyword evidence="9" id="KW-0411">Iron-sulfur</keyword>
<dbReference type="PANTHER" id="PTHR30182:SF1">
    <property type="entry name" value="L-SERINE DEHYDRATASE 1"/>
    <property type="match status" value="1"/>
</dbReference>